<dbReference type="PANTHER" id="PTHR18964:SF149">
    <property type="entry name" value="BIFUNCTIONAL UDP-N-ACETYLGLUCOSAMINE 2-EPIMERASE_N-ACETYLMANNOSAMINE KINASE"/>
    <property type="match status" value="1"/>
</dbReference>
<dbReference type="GO" id="GO:0016301">
    <property type="term" value="F:kinase activity"/>
    <property type="evidence" value="ECO:0007669"/>
    <property type="project" value="UniProtKB-KW"/>
</dbReference>
<sequence length="370" mass="41284">MKLIATQECTSRIELAKKTGLSKVAVSHIVSEFIKDDIIEELDAKPIKGQGRNPIHLSISSKAPKMLGIYIFRDECSAVLCDIQLNVLKRSGFLLNAENAGSLFSLLCQSIDKVLKSAGDERIYGMGIGALGPIDIEKGMILNPPHFYGVRDLPIVDMLKERYKIPVYFDSQYNCAALAEKYYGNGKDYQDFIFVGIANGIGSGIISNGTLYSNVSGYTSELGHMSVEWNGNQCICGNKGCLETYAGARVIEEKLQKMTGEVLDFEGFCKRSYEKYDSISDDIFMDMMDKLACGITSSVNLLNPAAVFIGHQGYYIPEQYIRYLEEKINAQKLVSSYCYVKVLKSYFREETHIRACGCSLLLRIFEGELF</sequence>
<evidence type="ECO:0000256" key="2">
    <source>
        <dbReference type="ARBA" id="ARBA00006479"/>
    </source>
</evidence>
<dbReference type="SUPFAM" id="SSF53067">
    <property type="entry name" value="Actin-like ATPase domain"/>
    <property type="match status" value="1"/>
</dbReference>
<protein>
    <submittedName>
        <fullName evidence="4">Sugar kinase of the NBD/HSP70 family, may contain an N-terminal HTH domain</fullName>
    </submittedName>
</protein>
<dbReference type="InterPro" id="IPR043129">
    <property type="entry name" value="ATPase_NBD"/>
</dbReference>
<evidence type="ECO:0000256" key="1">
    <source>
        <dbReference type="ARBA" id="ARBA00002486"/>
    </source>
</evidence>
<dbReference type="SUPFAM" id="SSF46785">
    <property type="entry name" value="Winged helix' DNA-binding domain"/>
    <property type="match status" value="1"/>
</dbReference>
<gene>
    <name evidence="4" type="ORF">SAMN05216529_1286</name>
</gene>
<proteinExistence type="inferred from homology"/>
<accession>A0A316A9G8</accession>
<dbReference type="EMBL" id="UHJJ01000028">
    <property type="protein sequence ID" value="SUQ16359.1"/>
    <property type="molecule type" value="Genomic_DNA"/>
</dbReference>
<dbReference type="Proteomes" id="UP000254051">
    <property type="component" value="Unassembled WGS sequence"/>
</dbReference>
<keyword evidence="5" id="KW-1185">Reference proteome</keyword>
<dbReference type="Gene3D" id="3.30.420.40">
    <property type="match status" value="2"/>
</dbReference>
<evidence type="ECO:0000256" key="3">
    <source>
        <dbReference type="ARBA" id="ARBA00022629"/>
    </source>
</evidence>
<reference evidence="5" key="1">
    <citation type="submission" date="2017-07" db="EMBL/GenBank/DDBJ databases">
        <authorList>
            <person name="Varghese N."/>
            <person name="Submissions S."/>
        </authorList>
    </citation>
    <scope>NUCLEOTIDE SEQUENCE [LARGE SCALE GENOMIC DNA]</scope>
    <source>
        <strain evidence="5">NLAE-zl-C134</strain>
    </source>
</reference>
<keyword evidence="3" id="KW-0859">Xylose metabolism</keyword>
<dbReference type="GO" id="GO:0042732">
    <property type="term" value="P:D-xylose metabolic process"/>
    <property type="evidence" value="ECO:0007669"/>
    <property type="project" value="UniProtKB-KW"/>
</dbReference>
<keyword evidence="3" id="KW-0119">Carbohydrate metabolism</keyword>
<comment type="similarity">
    <text evidence="2">Belongs to the ROK (NagC/XylR) family.</text>
</comment>
<dbReference type="InterPro" id="IPR036390">
    <property type="entry name" value="WH_DNA-bd_sf"/>
</dbReference>
<dbReference type="InterPro" id="IPR036388">
    <property type="entry name" value="WH-like_DNA-bd_sf"/>
</dbReference>
<keyword evidence="4" id="KW-0418">Kinase</keyword>
<dbReference type="Gene3D" id="1.10.10.10">
    <property type="entry name" value="Winged helix-like DNA-binding domain superfamily/Winged helix DNA-binding domain"/>
    <property type="match status" value="1"/>
</dbReference>
<name>A0A316A9G8_9FIRM</name>
<dbReference type="CDD" id="cd24059">
    <property type="entry name" value="ASKHA_NBD_ROK_TM1224-like"/>
    <property type="match status" value="1"/>
</dbReference>
<dbReference type="PANTHER" id="PTHR18964">
    <property type="entry name" value="ROK (REPRESSOR, ORF, KINASE) FAMILY"/>
    <property type="match status" value="1"/>
</dbReference>
<comment type="function">
    <text evidence="1">Transcriptional repressor of xylose-utilizing enzymes.</text>
</comment>
<organism evidence="4 5">
    <name type="scientific">Faecalicatena contorta</name>
    <dbReference type="NCBI Taxonomy" id="39482"/>
    <lineage>
        <taxon>Bacteria</taxon>
        <taxon>Bacillati</taxon>
        <taxon>Bacillota</taxon>
        <taxon>Clostridia</taxon>
        <taxon>Lachnospirales</taxon>
        <taxon>Lachnospiraceae</taxon>
        <taxon>Faecalicatena</taxon>
    </lineage>
</organism>
<evidence type="ECO:0000313" key="4">
    <source>
        <dbReference type="EMBL" id="SUQ16359.1"/>
    </source>
</evidence>
<dbReference type="Pfam" id="PF00480">
    <property type="entry name" value="ROK"/>
    <property type="match status" value="1"/>
</dbReference>
<evidence type="ECO:0000313" key="5">
    <source>
        <dbReference type="Proteomes" id="UP000254051"/>
    </source>
</evidence>
<dbReference type="AlphaFoldDB" id="A0A316A9G8"/>
<keyword evidence="4" id="KW-0808">Transferase</keyword>
<dbReference type="InterPro" id="IPR000600">
    <property type="entry name" value="ROK"/>
</dbReference>